<evidence type="ECO:0000256" key="4">
    <source>
        <dbReference type="ARBA" id="ARBA00022679"/>
    </source>
</evidence>
<dbReference type="FunFam" id="3.30.430.20:FF:000003">
    <property type="entry name" value="Cysteine-rich RLK (RECEPTOR-like protein kinase) 10"/>
    <property type="match status" value="1"/>
</dbReference>
<evidence type="ECO:0000256" key="15">
    <source>
        <dbReference type="PROSITE-ProRule" id="PRU10141"/>
    </source>
</evidence>
<dbReference type="SMART" id="SM00220">
    <property type="entry name" value="S_TKc"/>
    <property type="match status" value="1"/>
</dbReference>
<dbReference type="GO" id="GO:0004674">
    <property type="term" value="F:protein serine/threonine kinase activity"/>
    <property type="evidence" value="ECO:0007669"/>
    <property type="project" value="UniProtKB-KW"/>
</dbReference>
<dbReference type="InterPro" id="IPR008271">
    <property type="entry name" value="Ser/Thr_kinase_AS"/>
</dbReference>
<evidence type="ECO:0000256" key="13">
    <source>
        <dbReference type="ARBA" id="ARBA00023170"/>
    </source>
</evidence>
<evidence type="ECO:0000256" key="11">
    <source>
        <dbReference type="ARBA" id="ARBA00022989"/>
    </source>
</evidence>
<feature type="region of interest" description="Disordered" evidence="16">
    <location>
        <begin position="576"/>
        <end position="601"/>
    </location>
</feature>
<keyword evidence="3" id="KW-0597">Phosphoprotein</keyword>
<dbReference type="Proteomes" id="UP000504609">
    <property type="component" value="Unplaced"/>
</dbReference>
<dbReference type="FunFam" id="3.30.200.20:FF:000142">
    <property type="entry name" value="Cysteine-rich receptor-like protein kinase 10"/>
    <property type="match status" value="1"/>
</dbReference>
<evidence type="ECO:0000259" key="20">
    <source>
        <dbReference type="PROSITE" id="PS51473"/>
    </source>
</evidence>
<dbReference type="Pfam" id="PF01657">
    <property type="entry name" value="Stress-antifung"/>
    <property type="match status" value="4"/>
</dbReference>
<keyword evidence="8 15" id="KW-0547">Nucleotide-binding</keyword>
<feature type="domain" description="Gnk2-homologous" evidence="20">
    <location>
        <begin position="458"/>
        <end position="567"/>
    </location>
</feature>
<evidence type="ECO:0000256" key="5">
    <source>
        <dbReference type="ARBA" id="ARBA00022692"/>
    </source>
</evidence>
<dbReference type="PANTHER" id="PTHR27002:SF1073">
    <property type="entry name" value="CYSTEINE-RICH RECEPTOR-LIKE PROTEIN KINASE 29"/>
    <property type="match status" value="1"/>
</dbReference>
<evidence type="ECO:0000256" key="10">
    <source>
        <dbReference type="ARBA" id="ARBA00022840"/>
    </source>
</evidence>
<dbReference type="KEGG" id="cmos:111440032"/>
<dbReference type="PROSITE" id="PS50011">
    <property type="entry name" value="PROTEIN_KINASE_DOM"/>
    <property type="match status" value="1"/>
</dbReference>
<organism evidence="21 22">
    <name type="scientific">Cucurbita moschata</name>
    <name type="common">Winter crookneck squash</name>
    <name type="synonym">Cucurbita pepo var. moschata</name>
    <dbReference type="NCBI Taxonomy" id="3662"/>
    <lineage>
        <taxon>Eukaryota</taxon>
        <taxon>Viridiplantae</taxon>
        <taxon>Streptophyta</taxon>
        <taxon>Embryophyta</taxon>
        <taxon>Tracheophyta</taxon>
        <taxon>Spermatophyta</taxon>
        <taxon>Magnoliopsida</taxon>
        <taxon>eudicotyledons</taxon>
        <taxon>Gunneridae</taxon>
        <taxon>Pentapetalae</taxon>
        <taxon>rosids</taxon>
        <taxon>fabids</taxon>
        <taxon>Cucurbitales</taxon>
        <taxon>Cucurbitaceae</taxon>
        <taxon>Cucurbiteae</taxon>
        <taxon>Cucurbita</taxon>
    </lineage>
</organism>
<evidence type="ECO:0000256" key="12">
    <source>
        <dbReference type="ARBA" id="ARBA00023136"/>
    </source>
</evidence>
<feature type="binding site" evidence="15">
    <location>
        <position position="700"/>
    </location>
    <ligand>
        <name>ATP</name>
        <dbReference type="ChEBI" id="CHEBI:30616"/>
    </ligand>
</feature>
<keyword evidence="11 17" id="KW-1133">Transmembrane helix</keyword>
<keyword evidence="2" id="KW-0723">Serine/threonine-protein kinase</keyword>
<dbReference type="GeneID" id="111440032"/>
<dbReference type="GO" id="GO:0005524">
    <property type="term" value="F:ATP binding"/>
    <property type="evidence" value="ECO:0007669"/>
    <property type="project" value="UniProtKB-UniRule"/>
</dbReference>
<evidence type="ECO:0000256" key="8">
    <source>
        <dbReference type="ARBA" id="ARBA00022741"/>
    </source>
</evidence>
<feature type="domain" description="Protein kinase" evidence="19">
    <location>
        <begin position="672"/>
        <end position="952"/>
    </location>
</feature>
<dbReference type="SUPFAM" id="SSF56112">
    <property type="entry name" value="Protein kinase-like (PK-like)"/>
    <property type="match status" value="1"/>
</dbReference>
<dbReference type="InterPro" id="IPR000719">
    <property type="entry name" value="Prot_kinase_dom"/>
</dbReference>
<keyword evidence="10 15" id="KW-0067">ATP-binding</keyword>
<sequence length="976" mass="105868">MLNFVVFLSFLLSFPIHGSAEVYPDPFRYCSNATFSPNSTYLSNLQILSSTLSSNASHNFYHNSSVGRQKSPNSTAVYGDFQCRGDINATACRQCVATATANSTQSYCPRSVEAVIWLDECLLRYSNESFFSIVAERPMLILINNNAIEEDESGFDRIVGSALNHTVANASSVEGALKFATKEANFKDAIVYTLAQCTGDLSTSNCGKCLRGALRNYPGCCSGKKGGRVLSPSCMIRYELYPFYGGVSPSNAISTPPASAPASAPALPPPPESSPDSNPPTSEPPPPPTASVPAPPPPLSSSPPAPAPSTASPPLLSGNGRATVGMVMGIVVAGFLLWSSSSSSPAAAQPSISCSSDNGNYTANSTYRANLHHILSSLPTDNRLDEGFLNTSYGQSPDRVNTIALCRGDLSPELCRSCISDSVLDLPEQCPNQKEAVIWYPNCMFRYSDRRIVGVLRDTPAFWMWNIQDAVDLQGFSLVVQGLLSELAKEAASGDSKLKFAAGNVSTLNEDYLNVYGMMQCTPDISQAQCLDCLQVVAGVVQTWCPGKIGARIIRPNCFLRYEIVSFFTSTAVSRVSQSPPPPTPPSPPSLSPNTTTNAAGNESESLKTVIIIVVPMVVVLVFMALIVSIFMFLRARKQRVNGIASLELDDTADLETLVFDISTIRTATDNFSEANTIGQGGFGAVYKGSLVNGQDIAVKRLSQNSMQGQSEFKNEVLLVAKLQHRNLVRLLGFCLHEHERLLVFEFVKNSSLDKFIFDPLRSQDLDWNARYKIIGGVARGLVYLHEDSQIKIVHRDLKPANILLDAEMNPKISDFGMARLFLPDQTRGDTSRIVGTQGYMAPEYAMYGKFSNKLDVFSFGVLVLEIVSGQKNSSFHPEDNIHDLISYAWKNWRAGTALNVVDPILRSGSVGEMKKCIHIGLLCAQEDSADRPTMDTVLLMLNSDTITLPILSPPADFMSRSLTSDMSGSHVIAME</sequence>
<evidence type="ECO:0000256" key="17">
    <source>
        <dbReference type="SAM" id="Phobius"/>
    </source>
</evidence>
<reference evidence="22" key="1">
    <citation type="submission" date="2025-08" db="UniProtKB">
        <authorList>
            <consortium name="RefSeq"/>
        </authorList>
    </citation>
    <scope>IDENTIFICATION</scope>
    <source>
        <tissue evidence="22">Young leaves</tissue>
    </source>
</reference>
<evidence type="ECO:0000256" key="18">
    <source>
        <dbReference type="SAM" id="SignalP"/>
    </source>
</evidence>
<feature type="domain" description="Gnk2-homologous" evidence="20">
    <location>
        <begin position="349"/>
        <end position="452"/>
    </location>
</feature>
<keyword evidence="5 17" id="KW-0812">Transmembrane</keyword>
<keyword evidence="6 18" id="KW-0732">Signal</keyword>
<dbReference type="PROSITE" id="PS51473">
    <property type="entry name" value="GNK2"/>
    <property type="match status" value="4"/>
</dbReference>
<feature type="region of interest" description="Disordered" evidence="16">
    <location>
        <begin position="254"/>
        <end position="316"/>
    </location>
</feature>
<dbReference type="Gene3D" id="1.10.510.10">
    <property type="entry name" value="Transferase(Phosphotransferase) domain 1"/>
    <property type="match status" value="1"/>
</dbReference>
<protein>
    <submittedName>
        <fullName evidence="22">Cysteine-rich receptor-like protein kinase 6</fullName>
    </submittedName>
</protein>
<proteinExistence type="predicted"/>
<evidence type="ECO:0000256" key="6">
    <source>
        <dbReference type="ARBA" id="ARBA00022729"/>
    </source>
</evidence>
<evidence type="ECO:0000256" key="7">
    <source>
        <dbReference type="ARBA" id="ARBA00022737"/>
    </source>
</evidence>
<comment type="subcellular location">
    <subcellularLocation>
        <location evidence="1">Membrane</location>
        <topology evidence="1">Single-pass membrane protein</topology>
    </subcellularLocation>
</comment>
<feature type="domain" description="Gnk2-homologous" evidence="20">
    <location>
        <begin position="23"/>
        <end position="130"/>
    </location>
</feature>
<evidence type="ECO:0000256" key="3">
    <source>
        <dbReference type="ARBA" id="ARBA00022553"/>
    </source>
</evidence>
<feature type="signal peptide" evidence="18">
    <location>
        <begin position="1"/>
        <end position="20"/>
    </location>
</feature>
<keyword evidence="14" id="KW-0325">Glycoprotein</keyword>
<dbReference type="CDD" id="cd23509">
    <property type="entry name" value="Gnk2-like"/>
    <property type="match status" value="4"/>
</dbReference>
<keyword evidence="7" id="KW-0677">Repeat</keyword>
<gene>
    <name evidence="22" type="primary">LOC111440032</name>
</gene>
<evidence type="ECO:0000259" key="19">
    <source>
        <dbReference type="PROSITE" id="PS50011"/>
    </source>
</evidence>
<feature type="compositionally biased region" description="Low complexity" evidence="16">
    <location>
        <begin position="254"/>
        <end position="265"/>
    </location>
</feature>
<feature type="compositionally biased region" description="Pro residues" evidence="16">
    <location>
        <begin position="266"/>
        <end position="307"/>
    </location>
</feature>
<evidence type="ECO:0000256" key="1">
    <source>
        <dbReference type="ARBA" id="ARBA00004167"/>
    </source>
</evidence>
<dbReference type="PANTHER" id="PTHR27002">
    <property type="entry name" value="RECEPTOR-LIKE SERINE/THREONINE-PROTEIN KINASE SD1-8"/>
    <property type="match status" value="1"/>
</dbReference>
<dbReference type="AlphaFoldDB" id="A0A6J1F400"/>
<dbReference type="InterPro" id="IPR017441">
    <property type="entry name" value="Protein_kinase_ATP_BS"/>
</dbReference>
<dbReference type="RefSeq" id="XP_022933173.1">
    <property type="nucleotide sequence ID" value="XM_023077405.1"/>
</dbReference>
<dbReference type="InterPro" id="IPR011009">
    <property type="entry name" value="Kinase-like_dom_sf"/>
</dbReference>
<dbReference type="FunFam" id="3.30.430.20:FF:000002">
    <property type="entry name" value="Cysteine-rich receptor-like protein kinase 10"/>
    <property type="match status" value="2"/>
</dbReference>
<keyword evidence="21" id="KW-1185">Reference proteome</keyword>
<evidence type="ECO:0000256" key="2">
    <source>
        <dbReference type="ARBA" id="ARBA00022527"/>
    </source>
</evidence>
<dbReference type="Gene3D" id="3.30.200.20">
    <property type="entry name" value="Phosphorylase Kinase, domain 1"/>
    <property type="match status" value="1"/>
</dbReference>
<dbReference type="GO" id="GO:0005886">
    <property type="term" value="C:plasma membrane"/>
    <property type="evidence" value="ECO:0007669"/>
    <property type="project" value="TreeGrafter"/>
</dbReference>
<feature type="compositionally biased region" description="Pro residues" evidence="16">
    <location>
        <begin position="579"/>
        <end position="591"/>
    </location>
</feature>
<dbReference type="CDD" id="cd14066">
    <property type="entry name" value="STKc_IRAK"/>
    <property type="match status" value="1"/>
</dbReference>
<dbReference type="PROSITE" id="PS00107">
    <property type="entry name" value="PROTEIN_KINASE_ATP"/>
    <property type="match status" value="1"/>
</dbReference>
<evidence type="ECO:0000256" key="14">
    <source>
        <dbReference type="ARBA" id="ARBA00023180"/>
    </source>
</evidence>
<keyword evidence="9" id="KW-0418">Kinase</keyword>
<dbReference type="GO" id="GO:0009737">
    <property type="term" value="P:response to abscisic acid"/>
    <property type="evidence" value="ECO:0007669"/>
    <property type="project" value="UniProtKB-ARBA"/>
</dbReference>
<evidence type="ECO:0000256" key="16">
    <source>
        <dbReference type="SAM" id="MobiDB-lite"/>
    </source>
</evidence>
<dbReference type="FunFam" id="1.10.510.10:FF:000343">
    <property type="entry name" value="Cysteine-rich receptor-like protein kinase 28"/>
    <property type="match status" value="1"/>
</dbReference>
<evidence type="ECO:0000256" key="9">
    <source>
        <dbReference type="ARBA" id="ARBA00022777"/>
    </source>
</evidence>
<dbReference type="Gene3D" id="3.30.430.20">
    <property type="entry name" value="Gnk2 domain, C-X8-C-X2-C motif"/>
    <property type="match status" value="4"/>
</dbReference>
<feature type="transmembrane region" description="Helical" evidence="17">
    <location>
        <begin position="610"/>
        <end position="634"/>
    </location>
</feature>
<dbReference type="Pfam" id="PF00069">
    <property type="entry name" value="Pkinase"/>
    <property type="match status" value="1"/>
</dbReference>
<dbReference type="InterPro" id="IPR002902">
    <property type="entry name" value="GNK2"/>
</dbReference>
<keyword evidence="13" id="KW-0675">Receptor</keyword>
<keyword evidence="4" id="KW-0808">Transferase</keyword>
<dbReference type="PROSITE" id="PS00108">
    <property type="entry name" value="PROTEIN_KINASE_ST"/>
    <property type="match status" value="1"/>
</dbReference>
<feature type="chain" id="PRO_5026998376" evidence="18">
    <location>
        <begin position="21"/>
        <end position="976"/>
    </location>
</feature>
<evidence type="ECO:0000313" key="22">
    <source>
        <dbReference type="RefSeq" id="XP_022933173.1"/>
    </source>
</evidence>
<feature type="domain" description="Gnk2-homologous" evidence="20">
    <location>
        <begin position="136"/>
        <end position="243"/>
    </location>
</feature>
<accession>A0A6J1F400</accession>
<name>A0A6J1F400_CUCMO</name>
<keyword evidence="12 17" id="KW-0472">Membrane</keyword>
<evidence type="ECO:0000313" key="21">
    <source>
        <dbReference type="Proteomes" id="UP000504609"/>
    </source>
</evidence>
<dbReference type="InterPro" id="IPR038408">
    <property type="entry name" value="GNK2_sf"/>
</dbReference>